<dbReference type="Gene3D" id="3.40.50.880">
    <property type="match status" value="1"/>
</dbReference>
<dbReference type="EMBL" id="AP022620">
    <property type="protein sequence ID" value="BBZ78024.1"/>
    <property type="molecule type" value="Genomic_DNA"/>
</dbReference>
<dbReference type="PROSITE" id="PS51273">
    <property type="entry name" value="GATASE_TYPE_1"/>
    <property type="match status" value="1"/>
</dbReference>
<dbReference type="PANTHER" id="PTHR42695:SF5">
    <property type="entry name" value="GLUTAMINE AMIDOTRANSFERASE YLR126C-RELATED"/>
    <property type="match status" value="1"/>
</dbReference>
<dbReference type="RefSeq" id="WP_197748429.1">
    <property type="nucleotide sequence ID" value="NZ_AP022620.1"/>
</dbReference>
<proteinExistence type="predicted"/>
<reference evidence="2 3" key="1">
    <citation type="journal article" date="2019" name="Emerg. Microbes Infect.">
        <title>Comprehensive subspecies identification of 175 nontuberculous mycobacteria species based on 7547 genomic profiles.</title>
        <authorList>
            <person name="Matsumoto Y."/>
            <person name="Kinjo T."/>
            <person name="Motooka D."/>
            <person name="Nabeya D."/>
            <person name="Jung N."/>
            <person name="Uechi K."/>
            <person name="Horii T."/>
            <person name="Iida T."/>
            <person name="Fujita J."/>
            <person name="Nakamura S."/>
        </authorList>
    </citation>
    <scope>NUCLEOTIDE SEQUENCE [LARGE SCALE GENOMIC DNA]</scope>
    <source>
        <strain evidence="2 3">JCM 30275</strain>
    </source>
</reference>
<gene>
    <name evidence="2" type="ORF">MANY_33610</name>
</gene>
<dbReference type="SUPFAM" id="SSF52317">
    <property type="entry name" value="Class I glutamine amidotransferase-like"/>
    <property type="match status" value="1"/>
</dbReference>
<dbReference type="InterPro" id="IPR044992">
    <property type="entry name" value="ChyE-like"/>
</dbReference>
<dbReference type="CDD" id="cd01741">
    <property type="entry name" value="GATase1_1"/>
    <property type="match status" value="1"/>
</dbReference>
<protein>
    <submittedName>
        <fullName evidence="2">GMP synthase</fullName>
    </submittedName>
</protein>
<dbReference type="InterPro" id="IPR029062">
    <property type="entry name" value="Class_I_gatase-like"/>
</dbReference>
<evidence type="ECO:0000313" key="3">
    <source>
        <dbReference type="Proteomes" id="UP000467249"/>
    </source>
</evidence>
<organism evidence="2 3">
    <name type="scientific">Mycolicibacterium anyangense</name>
    <dbReference type="NCBI Taxonomy" id="1431246"/>
    <lineage>
        <taxon>Bacteria</taxon>
        <taxon>Bacillati</taxon>
        <taxon>Actinomycetota</taxon>
        <taxon>Actinomycetes</taxon>
        <taxon>Mycobacteriales</taxon>
        <taxon>Mycobacteriaceae</taxon>
        <taxon>Mycolicibacterium</taxon>
    </lineage>
</organism>
<dbReference type="AlphaFoldDB" id="A0A6N4WD52"/>
<dbReference type="InterPro" id="IPR017926">
    <property type="entry name" value="GATASE"/>
</dbReference>
<dbReference type="Proteomes" id="UP000467249">
    <property type="component" value="Chromosome"/>
</dbReference>
<accession>A0A6N4WD52</accession>
<dbReference type="KEGG" id="many:MANY_33610"/>
<dbReference type="Pfam" id="PF00117">
    <property type="entry name" value="GATase"/>
    <property type="match status" value="1"/>
</dbReference>
<keyword evidence="3" id="KW-1185">Reference proteome</keyword>
<dbReference type="FunFam" id="3.40.50.880:FF:000033">
    <property type="entry name" value="Glutamine amidotransferase class-I"/>
    <property type="match status" value="1"/>
</dbReference>
<dbReference type="NCBIfam" id="NF006098">
    <property type="entry name" value="PRK08250.1"/>
    <property type="match status" value="1"/>
</dbReference>
<evidence type="ECO:0000313" key="2">
    <source>
        <dbReference type="EMBL" id="BBZ78024.1"/>
    </source>
</evidence>
<feature type="domain" description="Glutamine amidotransferase" evidence="1">
    <location>
        <begin position="55"/>
        <end position="195"/>
    </location>
</feature>
<sequence>MSASADGADERLRVHFVQHESFEAPGAFESWVAGRGHRSSYSRVFEGQPLPLSGSDIDLLVILGGPQSPATSTDECPYFDSAAECRLITSCIAAGRAVVGVCLGAQLIGQALGAGFEPSPYPEIGNFPITLTADGLASPAVAHFGPRPVVGHWHADMPGLTAQARVLAVSAGCPRQIVEYGPLVYGFQCHLEFTQPLVDGLIEQAYPTAVEPSARYVQRAEVMRDHQYDVMNHLLYEFLDRLSVAYRHRSRALRPVG</sequence>
<evidence type="ECO:0000259" key="1">
    <source>
        <dbReference type="Pfam" id="PF00117"/>
    </source>
</evidence>
<name>A0A6N4WD52_9MYCO</name>
<dbReference type="PANTHER" id="PTHR42695">
    <property type="entry name" value="GLUTAMINE AMIDOTRANSFERASE YLR126C-RELATED"/>
    <property type="match status" value="1"/>
</dbReference>
<dbReference type="GO" id="GO:0005829">
    <property type="term" value="C:cytosol"/>
    <property type="evidence" value="ECO:0007669"/>
    <property type="project" value="TreeGrafter"/>
</dbReference>